<protein>
    <submittedName>
        <fullName evidence="1">Uncharacterized protein</fullName>
    </submittedName>
</protein>
<accession>A0A1M6SBQ7</accession>
<dbReference type="AlphaFoldDB" id="A0A1M6SBQ7"/>
<dbReference type="RefSeq" id="WP_072991697.1">
    <property type="nucleotide sequence ID" value="NZ_FQZB01000017.1"/>
</dbReference>
<dbReference type="STRING" id="1121302.SAMN02745163_03768"/>
<organism evidence="1 2">
    <name type="scientific">Clostridium cavendishii DSM 21758</name>
    <dbReference type="NCBI Taxonomy" id="1121302"/>
    <lineage>
        <taxon>Bacteria</taxon>
        <taxon>Bacillati</taxon>
        <taxon>Bacillota</taxon>
        <taxon>Clostridia</taxon>
        <taxon>Eubacteriales</taxon>
        <taxon>Clostridiaceae</taxon>
        <taxon>Clostridium</taxon>
    </lineage>
</organism>
<keyword evidence="2" id="KW-1185">Reference proteome</keyword>
<gene>
    <name evidence="1" type="ORF">SAMN02745163_03768</name>
</gene>
<dbReference type="Proteomes" id="UP000184310">
    <property type="component" value="Unassembled WGS sequence"/>
</dbReference>
<name>A0A1M6SBQ7_9CLOT</name>
<sequence length="90" mass="10501">MQEMYSIENIEEIIGYDEYIKDFEDEEQAVDFCKSSGTRILQSVFSEFTADMICSVYLDYGQTKAEYPIRFEFNINIEDGQVIVSYIGFS</sequence>
<reference evidence="1 2" key="1">
    <citation type="submission" date="2016-11" db="EMBL/GenBank/DDBJ databases">
        <authorList>
            <person name="Jaros S."/>
            <person name="Januszkiewicz K."/>
            <person name="Wedrychowicz H."/>
        </authorList>
    </citation>
    <scope>NUCLEOTIDE SEQUENCE [LARGE SCALE GENOMIC DNA]</scope>
    <source>
        <strain evidence="1 2">DSM 21758</strain>
    </source>
</reference>
<dbReference type="OrthoDB" id="1909116at2"/>
<proteinExistence type="predicted"/>
<evidence type="ECO:0000313" key="1">
    <source>
        <dbReference type="EMBL" id="SHK42222.1"/>
    </source>
</evidence>
<evidence type="ECO:0000313" key="2">
    <source>
        <dbReference type="Proteomes" id="UP000184310"/>
    </source>
</evidence>
<dbReference type="EMBL" id="FQZB01000017">
    <property type="protein sequence ID" value="SHK42222.1"/>
    <property type="molecule type" value="Genomic_DNA"/>
</dbReference>